<accession>A0A183V9B9</accession>
<proteinExistence type="predicted"/>
<protein>
    <submittedName>
        <fullName evidence="3">Recep_L_domain domain-containing protein</fullName>
    </submittedName>
</protein>
<evidence type="ECO:0000313" key="3">
    <source>
        <dbReference type="WBParaSite" id="TCNE_0001734001-mRNA-1"/>
    </source>
</evidence>
<dbReference type="WBParaSite" id="TCNE_0001734001-mRNA-1">
    <property type="protein sequence ID" value="TCNE_0001734001-mRNA-1"/>
    <property type="gene ID" value="TCNE_0001734001"/>
</dbReference>
<evidence type="ECO:0000313" key="2">
    <source>
        <dbReference type="Proteomes" id="UP000050794"/>
    </source>
</evidence>
<name>A0A183V9B9_TOXCA</name>
<dbReference type="Proteomes" id="UP000050794">
    <property type="component" value="Unassembled WGS sequence"/>
</dbReference>
<reference evidence="1 2" key="2">
    <citation type="submission" date="2018-11" db="EMBL/GenBank/DDBJ databases">
        <authorList>
            <consortium name="Pathogen Informatics"/>
        </authorList>
    </citation>
    <scope>NUCLEOTIDE SEQUENCE [LARGE SCALE GENOMIC DNA]</scope>
</reference>
<organism evidence="2 3">
    <name type="scientific">Toxocara canis</name>
    <name type="common">Canine roundworm</name>
    <dbReference type="NCBI Taxonomy" id="6265"/>
    <lineage>
        <taxon>Eukaryota</taxon>
        <taxon>Metazoa</taxon>
        <taxon>Ecdysozoa</taxon>
        <taxon>Nematoda</taxon>
        <taxon>Chromadorea</taxon>
        <taxon>Rhabditida</taxon>
        <taxon>Spirurina</taxon>
        <taxon>Ascaridomorpha</taxon>
        <taxon>Ascaridoidea</taxon>
        <taxon>Toxocaridae</taxon>
        <taxon>Toxocara</taxon>
    </lineage>
</organism>
<sequence>MPCIIVRDFDACSNQNGVIHLSGSLEAFIRQCSVRQLVNGGARQDNMLDLVFTNDLTLVNEALIGENISISYHSNIHFELMVGPPLSLPHRYRDFRGSDWVRANAMLSGIDWDTYFFKCLDNEPMCARFIELLNVIVDGCIQLAKVKSTTPSLPKYLQRLAAK</sequence>
<dbReference type="AlphaFoldDB" id="A0A183V9B9"/>
<reference evidence="3" key="1">
    <citation type="submission" date="2016-06" db="UniProtKB">
        <authorList>
            <consortium name="WormBaseParasite"/>
        </authorList>
    </citation>
    <scope>IDENTIFICATION</scope>
</reference>
<evidence type="ECO:0000313" key="1">
    <source>
        <dbReference type="EMBL" id="VDM48660.1"/>
    </source>
</evidence>
<gene>
    <name evidence="1" type="ORF">TCNE_LOCUS17339</name>
</gene>
<dbReference type="EMBL" id="UYWY01024346">
    <property type="protein sequence ID" value="VDM48660.1"/>
    <property type="molecule type" value="Genomic_DNA"/>
</dbReference>
<keyword evidence="2" id="KW-1185">Reference proteome</keyword>